<keyword evidence="2" id="KW-1185">Reference proteome</keyword>
<name>A0A7I8KI09_SPIIN</name>
<dbReference type="Proteomes" id="UP000663760">
    <property type="component" value="Chromosome 5"/>
</dbReference>
<reference evidence="1" key="1">
    <citation type="submission" date="2020-02" db="EMBL/GenBank/DDBJ databases">
        <authorList>
            <person name="Scholz U."/>
            <person name="Mascher M."/>
            <person name="Fiebig A."/>
        </authorList>
    </citation>
    <scope>NUCLEOTIDE SEQUENCE</scope>
</reference>
<proteinExistence type="predicted"/>
<organism evidence="1 2">
    <name type="scientific">Spirodela intermedia</name>
    <name type="common">Intermediate duckweed</name>
    <dbReference type="NCBI Taxonomy" id="51605"/>
    <lineage>
        <taxon>Eukaryota</taxon>
        <taxon>Viridiplantae</taxon>
        <taxon>Streptophyta</taxon>
        <taxon>Embryophyta</taxon>
        <taxon>Tracheophyta</taxon>
        <taxon>Spermatophyta</taxon>
        <taxon>Magnoliopsida</taxon>
        <taxon>Liliopsida</taxon>
        <taxon>Araceae</taxon>
        <taxon>Lemnoideae</taxon>
        <taxon>Spirodela</taxon>
    </lineage>
</organism>
<sequence>MFNARELCLFFYICRRLVLFCHMVRP</sequence>
<protein>
    <submittedName>
        <fullName evidence="1">Uncharacterized protein</fullName>
    </submittedName>
</protein>
<evidence type="ECO:0000313" key="2">
    <source>
        <dbReference type="Proteomes" id="UP000663760"/>
    </source>
</evidence>
<gene>
    <name evidence="1" type="ORF">SI8410_05007437</name>
</gene>
<dbReference type="AlphaFoldDB" id="A0A7I8KI09"/>
<evidence type="ECO:0000313" key="1">
    <source>
        <dbReference type="EMBL" id="CAA7396774.1"/>
    </source>
</evidence>
<accession>A0A7I8KI09</accession>
<dbReference type="EMBL" id="LR746268">
    <property type="protein sequence ID" value="CAA7396774.1"/>
    <property type="molecule type" value="Genomic_DNA"/>
</dbReference>